<sequence length="372" mass="42806">MKKSYIWSMPTRVFHWLFVLFILLAFLSDDEAKLLNYHAIAGYAVLILLIFRAFWGFFGPKYSLFKDFPANLQSSKDFLKNIFEEKQKYIGHNPLASYVLIAMFIVAFLTILSGILAFGVQEGKGILAFLNSSYFKDMKLFKEIHELLSNLFIALIIAHILGILVDRLLHKKHETLNSIITGYKVTNDDESIKLNIYQKVFAGIMFIFFISFLCFNLYKPTNILTSSIYKPVDYQTQNAAFVNECASCHTLYPPNLLPKKSWELIMSNLENHFGDDASIDEKLNENILAFLIKNSAETSTMKNSWKFLNSIGDKDIIAMTKTTYWEKKHKDIPKEIFDNEKVKSKANCKACHTDIEKGLIDNENIKNLSAFK</sequence>
<feature type="transmembrane region" description="Helical" evidence="6">
    <location>
        <begin position="95"/>
        <end position="120"/>
    </location>
</feature>
<evidence type="ECO:0000256" key="2">
    <source>
        <dbReference type="ARBA" id="ARBA00022475"/>
    </source>
</evidence>
<evidence type="ECO:0000256" key="5">
    <source>
        <dbReference type="ARBA" id="ARBA00023136"/>
    </source>
</evidence>
<comment type="subcellular location">
    <subcellularLocation>
        <location evidence="1">Cell membrane</location>
        <topology evidence="1">Multi-pass membrane protein</topology>
    </subcellularLocation>
</comment>
<dbReference type="EMBL" id="CP053840">
    <property type="protein sequence ID" value="QKF68601.1"/>
    <property type="molecule type" value="Genomic_DNA"/>
</dbReference>
<dbReference type="KEGG" id="avp:AVENP_3138"/>
<feature type="transmembrane region" description="Helical" evidence="6">
    <location>
        <begin position="38"/>
        <end position="58"/>
    </location>
</feature>
<dbReference type="AlphaFoldDB" id="A0AAE7BCM4"/>
<gene>
    <name evidence="8" type="ORF">AVENP_3138</name>
</gene>
<proteinExistence type="predicted"/>
<dbReference type="PANTHER" id="PTHR30485">
    <property type="entry name" value="NI/FE-HYDROGENASE 1 B-TYPE CYTOCHROME SUBUNIT"/>
    <property type="match status" value="1"/>
</dbReference>
<dbReference type="Pfam" id="PF01292">
    <property type="entry name" value="Ni_hydr_CYTB"/>
    <property type="match status" value="1"/>
</dbReference>
<dbReference type="Gene3D" id="1.20.950.20">
    <property type="entry name" value="Transmembrane di-heme cytochromes, Chain C"/>
    <property type="match status" value="1"/>
</dbReference>
<evidence type="ECO:0000256" key="6">
    <source>
        <dbReference type="SAM" id="Phobius"/>
    </source>
</evidence>
<dbReference type="GO" id="GO:0020037">
    <property type="term" value="F:heme binding"/>
    <property type="evidence" value="ECO:0007669"/>
    <property type="project" value="TreeGrafter"/>
</dbReference>
<evidence type="ECO:0000256" key="3">
    <source>
        <dbReference type="ARBA" id="ARBA00022692"/>
    </source>
</evidence>
<evidence type="ECO:0000256" key="1">
    <source>
        <dbReference type="ARBA" id="ARBA00004651"/>
    </source>
</evidence>
<dbReference type="InterPro" id="IPR011577">
    <property type="entry name" value="Cyt_b561_bac/Ni-Hgenase"/>
</dbReference>
<protein>
    <submittedName>
        <fullName evidence="8">Diheme cytochrome c (N-terminal cytochrome b domain)</fullName>
    </submittedName>
</protein>
<dbReference type="PANTHER" id="PTHR30485:SF2">
    <property type="entry name" value="BLL0597 PROTEIN"/>
    <property type="match status" value="1"/>
</dbReference>
<name>A0AAE7BCM4_9BACT</name>
<feature type="transmembrane region" description="Helical" evidence="6">
    <location>
        <begin position="200"/>
        <end position="218"/>
    </location>
</feature>
<feature type="transmembrane region" description="Helical" evidence="6">
    <location>
        <begin position="147"/>
        <end position="165"/>
    </location>
</feature>
<evidence type="ECO:0000259" key="7">
    <source>
        <dbReference type="Pfam" id="PF01292"/>
    </source>
</evidence>
<evidence type="ECO:0000256" key="4">
    <source>
        <dbReference type="ARBA" id="ARBA00022989"/>
    </source>
</evidence>
<keyword evidence="4 6" id="KW-1133">Transmembrane helix</keyword>
<keyword evidence="3 6" id="KW-0812">Transmembrane</keyword>
<keyword evidence="9" id="KW-1185">Reference proteome</keyword>
<dbReference type="GO" id="GO:0009055">
    <property type="term" value="F:electron transfer activity"/>
    <property type="evidence" value="ECO:0007669"/>
    <property type="project" value="InterPro"/>
</dbReference>
<accession>A0AAE7BCM4</accession>
<feature type="domain" description="Cytochrome b561 bacterial/Ni-hydrogenase" evidence="7">
    <location>
        <begin position="7"/>
        <end position="182"/>
    </location>
</feature>
<dbReference type="InterPro" id="IPR051542">
    <property type="entry name" value="Hydrogenase_cytochrome"/>
</dbReference>
<organism evidence="8 9">
    <name type="scientific">Arcobacter venerupis</name>
    <dbReference type="NCBI Taxonomy" id="1054033"/>
    <lineage>
        <taxon>Bacteria</taxon>
        <taxon>Pseudomonadati</taxon>
        <taxon>Campylobacterota</taxon>
        <taxon>Epsilonproteobacteria</taxon>
        <taxon>Campylobacterales</taxon>
        <taxon>Arcobacteraceae</taxon>
        <taxon>Arcobacter</taxon>
    </lineage>
</organism>
<evidence type="ECO:0000313" key="8">
    <source>
        <dbReference type="EMBL" id="QKF68601.1"/>
    </source>
</evidence>
<evidence type="ECO:0000313" key="9">
    <source>
        <dbReference type="Proteomes" id="UP000503482"/>
    </source>
</evidence>
<reference evidence="8 9" key="1">
    <citation type="submission" date="2020-05" db="EMBL/GenBank/DDBJ databases">
        <title>Complete genome sequencing of Campylobacter and Arcobacter type strains.</title>
        <authorList>
            <person name="Miller W.G."/>
            <person name="Yee E."/>
        </authorList>
    </citation>
    <scope>NUCLEOTIDE SEQUENCE [LARGE SCALE GENOMIC DNA]</scope>
    <source>
        <strain evidence="8 9">LMG 26156</strain>
    </source>
</reference>
<dbReference type="InterPro" id="IPR016174">
    <property type="entry name" value="Di-haem_cyt_TM"/>
</dbReference>
<keyword evidence="5 6" id="KW-0472">Membrane</keyword>
<dbReference type="GO" id="GO:0005886">
    <property type="term" value="C:plasma membrane"/>
    <property type="evidence" value="ECO:0007669"/>
    <property type="project" value="UniProtKB-SubCell"/>
</dbReference>
<dbReference type="SUPFAM" id="SSF81342">
    <property type="entry name" value="Transmembrane di-heme cytochromes"/>
    <property type="match status" value="1"/>
</dbReference>
<dbReference type="Proteomes" id="UP000503482">
    <property type="component" value="Chromosome"/>
</dbReference>
<keyword evidence="2" id="KW-1003">Cell membrane</keyword>
<dbReference type="Pfam" id="PF09626">
    <property type="entry name" value="DHC"/>
    <property type="match status" value="1"/>
</dbReference>
<dbReference type="InterPro" id="IPR018588">
    <property type="entry name" value="Dihaem_cytochrome-c"/>
</dbReference>
<dbReference type="RefSeq" id="WP_128359821.1">
    <property type="nucleotide sequence ID" value="NZ_CP053840.1"/>
</dbReference>
<dbReference type="GO" id="GO:0022904">
    <property type="term" value="P:respiratory electron transport chain"/>
    <property type="evidence" value="ECO:0007669"/>
    <property type="project" value="InterPro"/>
</dbReference>